<dbReference type="InterPro" id="IPR036915">
    <property type="entry name" value="Cyclin-like_sf"/>
</dbReference>
<evidence type="ECO:0000259" key="9">
    <source>
        <dbReference type="SMART" id="SM00385"/>
    </source>
</evidence>
<comment type="subcellular location">
    <subcellularLocation>
        <location evidence="1">Nucleus</location>
    </subcellularLocation>
</comment>
<dbReference type="SMART" id="SM01368">
    <property type="entry name" value="RB_A"/>
    <property type="match status" value="1"/>
</dbReference>
<dbReference type="FunFam" id="1.10.472.140:FF:000003">
    <property type="entry name" value="Retinoblastoma-related protein 1"/>
    <property type="match status" value="1"/>
</dbReference>
<dbReference type="InterPro" id="IPR013763">
    <property type="entry name" value="Cyclin-like_dom"/>
</dbReference>
<feature type="domain" description="Retinoblastoma-associated protein N-terminal" evidence="10">
    <location>
        <begin position="72"/>
        <end position="215"/>
    </location>
</feature>
<gene>
    <name evidence="12" type="ORF">MKW98_014335</name>
</gene>
<evidence type="ECO:0000259" key="10">
    <source>
        <dbReference type="SMART" id="SM01367"/>
    </source>
</evidence>
<dbReference type="Gene3D" id="1.10.472.140">
    <property type="match status" value="1"/>
</dbReference>
<evidence type="ECO:0000256" key="6">
    <source>
        <dbReference type="ARBA" id="ARBA00023242"/>
    </source>
</evidence>
<evidence type="ECO:0000313" key="12">
    <source>
        <dbReference type="EMBL" id="KAI3916874.1"/>
    </source>
</evidence>
<feature type="domain" description="Retinoblastoma-associated protein A-box" evidence="11">
    <location>
        <begin position="396"/>
        <end position="591"/>
    </location>
</feature>
<dbReference type="GO" id="GO:0000785">
    <property type="term" value="C:chromatin"/>
    <property type="evidence" value="ECO:0007669"/>
    <property type="project" value="TreeGrafter"/>
</dbReference>
<reference evidence="12" key="1">
    <citation type="submission" date="2022-04" db="EMBL/GenBank/DDBJ databases">
        <title>A functionally conserved STORR gene fusion in Papaver species that diverged 16.8 million years ago.</title>
        <authorList>
            <person name="Catania T."/>
        </authorList>
    </citation>
    <scope>NUCLEOTIDE SEQUENCE</scope>
    <source>
        <strain evidence="12">S-188037</strain>
    </source>
</reference>
<dbReference type="Pfam" id="PF01858">
    <property type="entry name" value="RB_A"/>
    <property type="match status" value="1"/>
</dbReference>
<dbReference type="GO" id="GO:2000134">
    <property type="term" value="P:negative regulation of G1/S transition of mitotic cell cycle"/>
    <property type="evidence" value="ECO:0007669"/>
    <property type="project" value="TreeGrafter"/>
</dbReference>
<dbReference type="Gene3D" id="1.10.472.10">
    <property type="entry name" value="Cyclin-like"/>
    <property type="match status" value="2"/>
</dbReference>
<dbReference type="FunFam" id="1.10.472.10:FF:000067">
    <property type="entry name" value="Retinoblastoma-related protein 1"/>
    <property type="match status" value="1"/>
</dbReference>
<keyword evidence="4" id="KW-0805">Transcription regulation</keyword>
<evidence type="ECO:0000256" key="3">
    <source>
        <dbReference type="ARBA" id="ARBA00022491"/>
    </source>
</evidence>
<comment type="similarity">
    <text evidence="2">Belongs to the retinoblastoma protein (RB) family.</text>
</comment>
<feature type="domain" description="Cyclin-like" evidence="9">
    <location>
        <begin position="721"/>
        <end position="831"/>
    </location>
</feature>
<feature type="region of interest" description="Disordered" evidence="8">
    <location>
        <begin position="850"/>
        <end position="882"/>
    </location>
</feature>
<evidence type="ECO:0000256" key="2">
    <source>
        <dbReference type="ARBA" id="ARBA00009475"/>
    </source>
</evidence>
<keyword evidence="7" id="KW-0131">Cell cycle</keyword>
<evidence type="ECO:0000256" key="8">
    <source>
        <dbReference type="SAM" id="MobiDB-lite"/>
    </source>
</evidence>
<dbReference type="Pfam" id="PF11934">
    <property type="entry name" value="DUF3452"/>
    <property type="match status" value="1"/>
</dbReference>
<dbReference type="PANTHER" id="PTHR13742:SF17">
    <property type="entry name" value="RE32990P-RELATED"/>
    <property type="match status" value="1"/>
</dbReference>
<dbReference type="EMBL" id="JAJJMB010009041">
    <property type="protein sequence ID" value="KAI3916874.1"/>
    <property type="molecule type" value="Genomic_DNA"/>
</dbReference>
<dbReference type="PANTHER" id="PTHR13742">
    <property type="entry name" value="RETINOBLASTOMA-ASSOCIATED PROTEIN RB -RELATED"/>
    <property type="match status" value="1"/>
</dbReference>
<dbReference type="GO" id="GO:0006357">
    <property type="term" value="P:regulation of transcription by RNA polymerase II"/>
    <property type="evidence" value="ECO:0007669"/>
    <property type="project" value="InterPro"/>
</dbReference>
<evidence type="ECO:0000256" key="7">
    <source>
        <dbReference type="ARBA" id="ARBA00023306"/>
    </source>
</evidence>
<dbReference type="GO" id="GO:0032875">
    <property type="term" value="P:regulation of DNA endoreduplication"/>
    <property type="evidence" value="ECO:0007669"/>
    <property type="project" value="UniProtKB-ARBA"/>
</dbReference>
<keyword evidence="6" id="KW-0539">Nucleus</keyword>
<name>A0AAD4XIW1_9MAGN</name>
<dbReference type="InterPro" id="IPR028309">
    <property type="entry name" value="RB_fam"/>
</dbReference>
<evidence type="ECO:0000259" key="11">
    <source>
        <dbReference type="SMART" id="SM01368"/>
    </source>
</evidence>
<dbReference type="GO" id="GO:0005667">
    <property type="term" value="C:transcription regulator complex"/>
    <property type="evidence" value="ECO:0007669"/>
    <property type="project" value="TreeGrafter"/>
</dbReference>
<evidence type="ECO:0000256" key="1">
    <source>
        <dbReference type="ARBA" id="ARBA00004123"/>
    </source>
</evidence>
<comment type="caution">
    <text evidence="12">The sequence shown here is derived from an EMBL/GenBank/DDBJ whole genome shotgun (WGS) entry which is preliminary data.</text>
</comment>
<dbReference type="FunFam" id="1.10.472.10:FF:000030">
    <property type="entry name" value="Retinoblastoma-related protein 1"/>
    <property type="match status" value="1"/>
</dbReference>
<keyword evidence="3" id="KW-0678">Repressor</keyword>
<protein>
    <recommendedName>
        <fullName evidence="14">Retinoblastoma-related protein</fullName>
    </recommendedName>
</protein>
<evidence type="ECO:0008006" key="14">
    <source>
        <dbReference type="Google" id="ProtNLM"/>
    </source>
</evidence>
<dbReference type="Proteomes" id="UP001202328">
    <property type="component" value="Unassembled WGS sequence"/>
</dbReference>
<dbReference type="InterPro" id="IPR002720">
    <property type="entry name" value="RB_A"/>
</dbReference>
<dbReference type="SUPFAM" id="SSF47954">
    <property type="entry name" value="Cyclin-like"/>
    <property type="match status" value="2"/>
</dbReference>
<dbReference type="InterPro" id="IPR002719">
    <property type="entry name" value="RB_B"/>
</dbReference>
<dbReference type="InterPro" id="IPR024599">
    <property type="entry name" value="RB_N"/>
</dbReference>
<keyword evidence="13" id="KW-1185">Reference proteome</keyword>
<dbReference type="Pfam" id="PF01857">
    <property type="entry name" value="RB_B"/>
    <property type="match status" value="1"/>
</dbReference>
<accession>A0AAD4XIW1</accession>
<dbReference type="GO" id="GO:0030154">
    <property type="term" value="P:cell differentiation"/>
    <property type="evidence" value="ECO:0007669"/>
    <property type="project" value="TreeGrafter"/>
</dbReference>
<sequence>MEDLSPLVVRFLQLCKSLPSFDEIFYTQSMDLLKEIRKNHLLPDTSSSIGGGEGEELEMFWFAFILYWVRRLSEGYSGKANGVSLCQILRATKLTIVEFFKEMPQFNLRAGSVLEKLYGEDWEKKLEAKELQTNFVHLSLLSKYYKRVYGEFFLSSSADGDKKNVSASITGNMSKYQRFGWLLFLALRVHAFSRFKDLVACTNGLVSILAIMILHVPPCLRNFSTHDSKLFVRRGNKGVDLIVSLCNKYDTSEDELRKTMDKTNNLIVQILKKKPCLLSECKTKHLEGFDTDGLTYFENLMEDSSSLCTSLDNLEKDYDDALRNKGELDERVFVNDEENLLGSGGLSGGSVNIPGAKRKFDATASPAKTAASPLSPPTASPINCNFLGDNVGVVATPVSTAMATAKWLRTVISPLPSEPSSELEQILSSAGREVFNHVIRRAHIILRAIFPGNTSDNTQSANMMDSVWAEERRVEALKLYYRVLEAMCRVEAQILHVSNLSSLLTNERFHRCMLACSAELVLATHKTVIMLFPAVLERTGITAFDLSKVIESFVRNEETLPRELRRHLNSLEERLLESIVWEKGSSLYNSLIVARPAFSSEVNYFGLLADHIPSLDTVAAHNNISCRGLPPLSFLHKHDISQGQSRDIQSPKRICGDHLNLSTSPVKDPKLAFKSPKLNLSPLPLQSAFASPTHPNLGGGVACAEMAINVFFNKIVKLAAVRINGLVKSLQLSQQIRETVQCLLQQILSRRTELFFRRHIDQIILCCFYGVAKISQLSLTFKEIIHAYRKQPQCKPQIFRHVFIDWSSSHQNGKTGQEHVDIISFYNEIFVPSVKSLLVAVHSASATSKAKQLPEPNHNIDGTGKCPGSPRPPPFPSLPDLSPKKLSPAHNVYVSPLRSSKVDALMTLPSKSYYACVGESTRAYQSPSKDLTAINKHLNGKVNTKLDFDNAAIVSDSLVSSSLHGESDSDISAPITTAVATTSNSLLDSKQSNNTSD</sequence>
<keyword evidence="5" id="KW-0804">Transcription</keyword>
<proteinExistence type="inferred from homology"/>
<organism evidence="12 13">
    <name type="scientific">Papaver atlanticum</name>
    <dbReference type="NCBI Taxonomy" id="357466"/>
    <lineage>
        <taxon>Eukaryota</taxon>
        <taxon>Viridiplantae</taxon>
        <taxon>Streptophyta</taxon>
        <taxon>Embryophyta</taxon>
        <taxon>Tracheophyta</taxon>
        <taxon>Spermatophyta</taxon>
        <taxon>Magnoliopsida</taxon>
        <taxon>Ranunculales</taxon>
        <taxon>Papaveraceae</taxon>
        <taxon>Papaveroideae</taxon>
        <taxon>Papaver</taxon>
    </lineage>
</organism>
<dbReference type="GO" id="GO:0000977">
    <property type="term" value="F:RNA polymerase II transcription regulatory region sequence-specific DNA binding"/>
    <property type="evidence" value="ECO:0007669"/>
    <property type="project" value="TreeGrafter"/>
</dbReference>
<evidence type="ECO:0000256" key="4">
    <source>
        <dbReference type="ARBA" id="ARBA00023015"/>
    </source>
</evidence>
<dbReference type="GO" id="GO:0005634">
    <property type="term" value="C:nucleus"/>
    <property type="evidence" value="ECO:0007669"/>
    <property type="project" value="UniProtKB-SubCell"/>
</dbReference>
<dbReference type="AlphaFoldDB" id="A0AAD4XIW1"/>
<dbReference type="SMART" id="SM01367">
    <property type="entry name" value="DUF3452"/>
    <property type="match status" value="1"/>
</dbReference>
<evidence type="ECO:0000256" key="5">
    <source>
        <dbReference type="ARBA" id="ARBA00023163"/>
    </source>
</evidence>
<evidence type="ECO:0000313" key="13">
    <source>
        <dbReference type="Proteomes" id="UP001202328"/>
    </source>
</evidence>
<dbReference type="SMART" id="SM00385">
    <property type="entry name" value="CYCLIN"/>
    <property type="match status" value="1"/>
</dbReference>